<dbReference type="AlphaFoldDB" id="A0A8J2KN40"/>
<protein>
    <submittedName>
        <fullName evidence="1">Uncharacterized protein</fullName>
    </submittedName>
</protein>
<accession>A0A8J2KN40</accession>
<sequence length="67" mass="7616">MTLSCWKIVSSLTSVKIGTGIEDSTNGLQFWDFYRLHSFLLKLNQQMYSCGIPISTKLAERPIGMKM</sequence>
<name>A0A8J2KN40_9HEXA</name>
<comment type="caution">
    <text evidence="1">The sequence shown here is derived from an EMBL/GenBank/DDBJ whole genome shotgun (WGS) entry which is preliminary data.</text>
</comment>
<dbReference type="EMBL" id="CAJVCH010466987">
    <property type="protein sequence ID" value="CAG7820028.1"/>
    <property type="molecule type" value="Genomic_DNA"/>
</dbReference>
<keyword evidence="2" id="KW-1185">Reference proteome</keyword>
<proteinExistence type="predicted"/>
<dbReference type="Proteomes" id="UP000708208">
    <property type="component" value="Unassembled WGS sequence"/>
</dbReference>
<organism evidence="1 2">
    <name type="scientific">Allacma fusca</name>
    <dbReference type="NCBI Taxonomy" id="39272"/>
    <lineage>
        <taxon>Eukaryota</taxon>
        <taxon>Metazoa</taxon>
        <taxon>Ecdysozoa</taxon>
        <taxon>Arthropoda</taxon>
        <taxon>Hexapoda</taxon>
        <taxon>Collembola</taxon>
        <taxon>Symphypleona</taxon>
        <taxon>Sminthuridae</taxon>
        <taxon>Allacma</taxon>
    </lineage>
</organism>
<gene>
    <name evidence="1" type="ORF">AFUS01_LOCUS30438</name>
</gene>
<evidence type="ECO:0000313" key="1">
    <source>
        <dbReference type="EMBL" id="CAG7820028.1"/>
    </source>
</evidence>
<reference evidence="1" key="1">
    <citation type="submission" date="2021-06" db="EMBL/GenBank/DDBJ databases">
        <authorList>
            <person name="Hodson N. C."/>
            <person name="Mongue J. A."/>
            <person name="Jaron S. K."/>
        </authorList>
    </citation>
    <scope>NUCLEOTIDE SEQUENCE</scope>
</reference>
<evidence type="ECO:0000313" key="2">
    <source>
        <dbReference type="Proteomes" id="UP000708208"/>
    </source>
</evidence>